<protein>
    <submittedName>
        <fullName evidence="1">Uncharacterized protein</fullName>
    </submittedName>
</protein>
<proteinExistence type="predicted"/>
<evidence type="ECO:0000313" key="1">
    <source>
        <dbReference type="EMBL" id="KAI3759245.1"/>
    </source>
</evidence>
<dbReference type="Proteomes" id="UP001055879">
    <property type="component" value="Linkage Group LG02"/>
</dbReference>
<reference evidence="2" key="1">
    <citation type="journal article" date="2022" name="Mol. Ecol. Resour.">
        <title>The genomes of chicory, endive, great burdock and yacon provide insights into Asteraceae palaeo-polyploidization history and plant inulin production.</title>
        <authorList>
            <person name="Fan W."/>
            <person name="Wang S."/>
            <person name="Wang H."/>
            <person name="Wang A."/>
            <person name="Jiang F."/>
            <person name="Liu H."/>
            <person name="Zhao H."/>
            <person name="Xu D."/>
            <person name="Zhang Y."/>
        </authorList>
    </citation>
    <scope>NUCLEOTIDE SEQUENCE [LARGE SCALE GENOMIC DNA]</scope>
    <source>
        <strain evidence="2">cv. Niubang</strain>
    </source>
</reference>
<dbReference type="EMBL" id="CM042048">
    <property type="protein sequence ID" value="KAI3759245.1"/>
    <property type="molecule type" value="Genomic_DNA"/>
</dbReference>
<keyword evidence="2" id="KW-1185">Reference proteome</keyword>
<accession>A0ACB9EKT6</accession>
<sequence>MCHHLPTKLCSPSSASLTILFFMFKQVVNQCISFVLFSPPVPIASLTVTISHRGRRSGTMEVKGRSYKYLKLQFAGVAGDDGGEGKELQVPGVTVRRSCRGRWR</sequence>
<comment type="caution">
    <text evidence="1">The sequence shown here is derived from an EMBL/GenBank/DDBJ whole genome shotgun (WGS) entry which is preliminary data.</text>
</comment>
<organism evidence="1 2">
    <name type="scientific">Arctium lappa</name>
    <name type="common">Greater burdock</name>
    <name type="synonym">Lappa major</name>
    <dbReference type="NCBI Taxonomy" id="4217"/>
    <lineage>
        <taxon>Eukaryota</taxon>
        <taxon>Viridiplantae</taxon>
        <taxon>Streptophyta</taxon>
        <taxon>Embryophyta</taxon>
        <taxon>Tracheophyta</taxon>
        <taxon>Spermatophyta</taxon>
        <taxon>Magnoliopsida</taxon>
        <taxon>eudicotyledons</taxon>
        <taxon>Gunneridae</taxon>
        <taxon>Pentapetalae</taxon>
        <taxon>asterids</taxon>
        <taxon>campanulids</taxon>
        <taxon>Asterales</taxon>
        <taxon>Asteraceae</taxon>
        <taxon>Carduoideae</taxon>
        <taxon>Cardueae</taxon>
        <taxon>Arctiinae</taxon>
        <taxon>Arctium</taxon>
    </lineage>
</organism>
<name>A0ACB9EKT6_ARCLA</name>
<reference evidence="1 2" key="2">
    <citation type="journal article" date="2022" name="Mol. Ecol. Resour.">
        <title>The genomes of chicory, endive, great burdock and yacon provide insights into Asteraceae paleo-polyploidization history and plant inulin production.</title>
        <authorList>
            <person name="Fan W."/>
            <person name="Wang S."/>
            <person name="Wang H."/>
            <person name="Wang A."/>
            <person name="Jiang F."/>
            <person name="Liu H."/>
            <person name="Zhao H."/>
            <person name="Xu D."/>
            <person name="Zhang Y."/>
        </authorList>
    </citation>
    <scope>NUCLEOTIDE SEQUENCE [LARGE SCALE GENOMIC DNA]</scope>
    <source>
        <strain evidence="2">cv. Niubang</strain>
    </source>
</reference>
<gene>
    <name evidence="1" type="ORF">L6452_06916</name>
</gene>
<evidence type="ECO:0000313" key="2">
    <source>
        <dbReference type="Proteomes" id="UP001055879"/>
    </source>
</evidence>